<dbReference type="InterPro" id="IPR029036">
    <property type="entry name" value="P5CR_dimer"/>
</dbReference>
<dbReference type="Gene3D" id="1.10.3730.10">
    <property type="entry name" value="ProC C-terminal domain-like"/>
    <property type="match status" value="1"/>
</dbReference>
<sequence length="265" mass="28171">MAEIGFIGMGNMGYALLKGVLKEFPAEKLIFTAKTSETKLRVHAETQVVYAESNAECANNCKYVVLAVKPQYYPTVLKQIRYAVTPDHVIISLAPGITIASLKETLGSDRRIVRAMPNTPALIGEGMTGLSYDAEEFSQDEIDMVHRIFGAVGKYADVEERLMSAVVCASGSSPAYVYQFIEALADGAVQFGLPRAQAYAFAAQAVAGAAKMVLETGEHPAALKDKVCSPGGTTIAGVAALESAGFRGAILKACEACYEKSEGIK</sequence>
<dbReference type="SUPFAM" id="SSF51735">
    <property type="entry name" value="NAD(P)-binding Rossmann-fold domains"/>
    <property type="match status" value="1"/>
</dbReference>
<dbReference type="InterPro" id="IPR008927">
    <property type="entry name" value="6-PGluconate_DH-like_C_sf"/>
</dbReference>
<keyword evidence="11" id="KW-1185">Reference proteome</keyword>
<dbReference type="Gene3D" id="3.40.50.720">
    <property type="entry name" value="NAD(P)-binding Rossmann-like Domain"/>
    <property type="match status" value="1"/>
</dbReference>
<evidence type="ECO:0000313" key="11">
    <source>
        <dbReference type="Proteomes" id="UP001652461"/>
    </source>
</evidence>
<dbReference type="GO" id="GO:0004735">
    <property type="term" value="F:pyrroline-5-carboxylate reductase activity"/>
    <property type="evidence" value="ECO:0007669"/>
    <property type="project" value="UniProtKB-EC"/>
</dbReference>
<dbReference type="InterPro" id="IPR000304">
    <property type="entry name" value="Pyrroline-COOH_reductase"/>
</dbReference>
<keyword evidence="2 5" id="KW-0641">Proline biosynthesis</keyword>
<comment type="similarity">
    <text evidence="1 5 7">Belongs to the pyrroline-5-carboxylate reductase family.</text>
</comment>
<organism evidence="10 11">
    <name type="scientific">Laedolimicola ammoniilytica</name>
    <dbReference type="NCBI Taxonomy" id="2981771"/>
    <lineage>
        <taxon>Bacteria</taxon>
        <taxon>Bacillati</taxon>
        <taxon>Bacillota</taxon>
        <taxon>Clostridia</taxon>
        <taxon>Lachnospirales</taxon>
        <taxon>Lachnospiraceae</taxon>
        <taxon>Laedolimicola</taxon>
    </lineage>
</organism>
<dbReference type="PIRSF" id="PIRSF000193">
    <property type="entry name" value="Pyrrol-5-carb_rd"/>
    <property type="match status" value="1"/>
</dbReference>
<dbReference type="InterPro" id="IPR053790">
    <property type="entry name" value="P5CR-like_CS"/>
</dbReference>
<evidence type="ECO:0000256" key="2">
    <source>
        <dbReference type="ARBA" id="ARBA00022650"/>
    </source>
</evidence>
<dbReference type="EC" id="1.5.1.2" evidence="5 6"/>
<dbReference type="InterPro" id="IPR036291">
    <property type="entry name" value="NAD(P)-bd_dom_sf"/>
</dbReference>
<evidence type="ECO:0000256" key="5">
    <source>
        <dbReference type="HAMAP-Rule" id="MF_01925"/>
    </source>
</evidence>
<evidence type="ECO:0000259" key="9">
    <source>
        <dbReference type="Pfam" id="PF14748"/>
    </source>
</evidence>
<evidence type="ECO:0000256" key="6">
    <source>
        <dbReference type="NCBIfam" id="TIGR00112"/>
    </source>
</evidence>
<dbReference type="RefSeq" id="WP_158363358.1">
    <property type="nucleotide sequence ID" value="NZ_JAOQKC010000009.1"/>
</dbReference>
<protein>
    <recommendedName>
        <fullName evidence="5 6">Pyrroline-5-carboxylate reductase</fullName>
        <shortName evidence="5">P5C reductase</shortName>
        <shortName evidence="5">P5CR</shortName>
        <ecNumber evidence="5 6">1.5.1.2</ecNumber>
    </recommendedName>
    <alternativeName>
        <fullName evidence="5">PCA reductase</fullName>
    </alternativeName>
</protein>
<comment type="function">
    <text evidence="5">Catalyzes the reduction of 1-pyrroline-5-carboxylate (PCA) to L-proline.</text>
</comment>
<keyword evidence="3 5" id="KW-0521">NADP</keyword>
<evidence type="ECO:0000256" key="3">
    <source>
        <dbReference type="ARBA" id="ARBA00022857"/>
    </source>
</evidence>
<comment type="caution">
    <text evidence="10">The sequence shown here is derived from an EMBL/GenBank/DDBJ whole genome shotgun (WGS) entry which is preliminary data.</text>
</comment>
<dbReference type="Pfam" id="PF03807">
    <property type="entry name" value="F420_oxidored"/>
    <property type="match status" value="1"/>
</dbReference>
<name>A0ABT2RXB1_9FIRM</name>
<dbReference type="EMBL" id="JAOQKC010000009">
    <property type="protein sequence ID" value="MCU6696877.1"/>
    <property type="molecule type" value="Genomic_DNA"/>
</dbReference>
<dbReference type="Pfam" id="PF14748">
    <property type="entry name" value="P5CR_dimer"/>
    <property type="match status" value="1"/>
</dbReference>
<comment type="catalytic activity">
    <reaction evidence="5">
        <text>L-proline + NAD(+) = (S)-1-pyrroline-5-carboxylate + NADH + 2 H(+)</text>
        <dbReference type="Rhea" id="RHEA:14105"/>
        <dbReference type="ChEBI" id="CHEBI:15378"/>
        <dbReference type="ChEBI" id="CHEBI:17388"/>
        <dbReference type="ChEBI" id="CHEBI:57540"/>
        <dbReference type="ChEBI" id="CHEBI:57945"/>
        <dbReference type="ChEBI" id="CHEBI:60039"/>
        <dbReference type="EC" id="1.5.1.2"/>
    </reaction>
</comment>
<evidence type="ECO:0000259" key="8">
    <source>
        <dbReference type="Pfam" id="PF03807"/>
    </source>
</evidence>
<keyword evidence="5 7" id="KW-0028">Amino-acid biosynthesis</keyword>
<dbReference type="HAMAP" id="MF_01925">
    <property type="entry name" value="P5C_reductase"/>
    <property type="match status" value="1"/>
</dbReference>
<evidence type="ECO:0000256" key="4">
    <source>
        <dbReference type="ARBA" id="ARBA00023002"/>
    </source>
</evidence>
<dbReference type="SUPFAM" id="SSF48179">
    <property type="entry name" value="6-phosphogluconate dehydrogenase C-terminal domain-like"/>
    <property type="match status" value="1"/>
</dbReference>
<dbReference type="PROSITE" id="PS00521">
    <property type="entry name" value="P5CR"/>
    <property type="match status" value="1"/>
</dbReference>
<dbReference type="PANTHER" id="PTHR11645:SF0">
    <property type="entry name" value="PYRROLINE-5-CARBOXYLATE REDUCTASE 3"/>
    <property type="match status" value="1"/>
</dbReference>
<feature type="domain" description="Pyrroline-5-carboxylate reductase dimerisation" evidence="9">
    <location>
        <begin position="160"/>
        <end position="262"/>
    </location>
</feature>
<comment type="pathway">
    <text evidence="5 7">Amino-acid biosynthesis; L-proline biosynthesis; L-proline from L-glutamate 5-semialdehyde: step 1/1.</text>
</comment>
<dbReference type="NCBIfam" id="TIGR00112">
    <property type="entry name" value="proC"/>
    <property type="match status" value="1"/>
</dbReference>
<evidence type="ECO:0000256" key="7">
    <source>
        <dbReference type="RuleBase" id="RU003903"/>
    </source>
</evidence>
<dbReference type="InterPro" id="IPR028939">
    <property type="entry name" value="P5C_Rdtase_cat_N"/>
</dbReference>
<dbReference type="Proteomes" id="UP001652461">
    <property type="component" value="Unassembled WGS sequence"/>
</dbReference>
<gene>
    <name evidence="5 10" type="primary">proC</name>
    <name evidence="10" type="ORF">OCV63_08195</name>
</gene>
<reference evidence="10 11" key="1">
    <citation type="journal article" date="2021" name="ISME Commun">
        <title>Automated analysis of genomic sequences facilitates high-throughput and comprehensive description of bacteria.</title>
        <authorList>
            <person name="Hitch T.C.A."/>
        </authorList>
    </citation>
    <scope>NUCLEOTIDE SEQUENCE [LARGE SCALE GENOMIC DNA]</scope>
    <source>
        <strain evidence="10 11">Sanger_04</strain>
    </source>
</reference>
<feature type="domain" description="Pyrroline-5-carboxylate reductase catalytic N-terminal" evidence="8">
    <location>
        <begin position="4"/>
        <end position="95"/>
    </location>
</feature>
<evidence type="ECO:0000256" key="1">
    <source>
        <dbReference type="ARBA" id="ARBA00005525"/>
    </source>
</evidence>
<keyword evidence="5" id="KW-0963">Cytoplasm</keyword>
<evidence type="ECO:0000313" key="10">
    <source>
        <dbReference type="EMBL" id="MCU6696877.1"/>
    </source>
</evidence>
<dbReference type="PANTHER" id="PTHR11645">
    <property type="entry name" value="PYRROLINE-5-CARBOXYLATE REDUCTASE"/>
    <property type="match status" value="1"/>
</dbReference>
<comment type="subcellular location">
    <subcellularLocation>
        <location evidence="5">Cytoplasm</location>
    </subcellularLocation>
</comment>
<accession>A0ABT2RXB1</accession>
<proteinExistence type="inferred from homology"/>
<keyword evidence="4 5" id="KW-0560">Oxidoreductase</keyword>
<comment type="catalytic activity">
    <reaction evidence="5 7">
        <text>L-proline + NADP(+) = (S)-1-pyrroline-5-carboxylate + NADPH + 2 H(+)</text>
        <dbReference type="Rhea" id="RHEA:14109"/>
        <dbReference type="ChEBI" id="CHEBI:15378"/>
        <dbReference type="ChEBI" id="CHEBI:17388"/>
        <dbReference type="ChEBI" id="CHEBI:57783"/>
        <dbReference type="ChEBI" id="CHEBI:58349"/>
        <dbReference type="ChEBI" id="CHEBI:60039"/>
        <dbReference type="EC" id="1.5.1.2"/>
    </reaction>
</comment>